<evidence type="ECO:0000313" key="2">
    <source>
        <dbReference type="Proteomes" id="UP001165122"/>
    </source>
</evidence>
<protein>
    <submittedName>
        <fullName evidence="1">Uncharacterized protein</fullName>
    </submittedName>
</protein>
<accession>A0A9W7AMI7</accession>
<evidence type="ECO:0000313" key="1">
    <source>
        <dbReference type="EMBL" id="GMH70480.1"/>
    </source>
</evidence>
<name>A0A9W7AMI7_9STRA</name>
<dbReference type="AlphaFoldDB" id="A0A9W7AMI7"/>
<keyword evidence="2" id="KW-1185">Reference proteome</keyword>
<sequence length="157" mass="17277">MSSALQHLISKVPPLKRLAATTACSTTSSKLSSLNISSISDPYLSFAKLFSEEEEPTDLGALIIFSSTIAPLPQSEQQFLLTSLKTPIPTIIIPPPILTLAEAIKEAEANPLWDSFDFENEGESWTCWDDVEEDVKVTVWLQKTLDDECGGWKNTFG</sequence>
<dbReference type="Proteomes" id="UP001165122">
    <property type="component" value="Unassembled WGS sequence"/>
</dbReference>
<proteinExistence type="predicted"/>
<organism evidence="1 2">
    <name type="scientific">Triparma laevis f. longispina</name>
    <dbReference type="NCBI Taxonomy" id="1714387"/>
    <lineage>
        <taxon>Eukaryota</taxon>
        <taxon>Sar</taxon>
        <taxon>Stramenopiles</taxon>
        <taxon>Ochrophyta</taxon>
        <taxon>Bolidophyceae</taxon>
        <taxon>Parmales</taxon>
        <taxon>Triparmaceae</taxon>
        <taxon>Triparma</taxon>
    </lineage>
</organism>
<gene>
    <name evidence="1" type="ORF">TrLO_g13831</name>
</gene>
<dbReference type="EMBL" id="BRXW01000621">
    <property type="protein sequence ID" value="GMH70480.1"/>
    <property type="molecule type" value="Genomic_DNA"/>
</dbReference>
<reference evidence="2" key="1">
    <citation type="journal article" date="2023" name="Commun. Biol.">
        <title>Genome analysis of Parmales, the sister group of diatoms, reveals the evolutionary specialization of diatoms from phago-mixotrophs to photoautotrophs.</title>
        <authorList>
            <person name="Ban H."/>
            <person name="Sato S."/>
            <person name="Yoshikawa S."/>
            <person name="Yamada K."/>
            <person name="Nakamura Y."/>
            <person name="Ichinomiya M."/>
            <person name="Sato N."/>
            <person name="Blanc-Mathieu R."/>
            <person name="Endo H."/>
            <person name="Kuwata A."/>
            <person name="Ogata H."/>
        </authorList>
    </citation>
    <scope>NUCLEOTIDE SEQUENCE [LARGE SCALE GENOMIC DNA]</scope>
    <source>
        <strain evidence="2">NIES 3700</strain>
    </source>
</reference>
<dbReference type="OrthoDB" id="10432809at2759"/>
<comment type="caution">
    <text evidence="1">The sequence shown here is derived from an EMBL/GenBank/DDBJ whole genome shotgun (WGS) entry which is preliminary data.</text>
</comment>